<evidence type="ECO:0000256" key="7">
    <source>
        <dbReference type="ARBA" id="ARBA00022958"/>
    </source>
</evidence>
<evidence type="ECO:0000256" key="10">
    <source>
        <dbReference type="ARBA" id="ARBA00023136"/>
    </source>
</evidence>
<evidence type="ECO:0000256" key="3">
    <source>
        <dbReference type="ARBA" id="ARBA00022448"/>
    </source>
</evidence>
<organism evidence="14 15">
    <name type="scientific">Dyella tabacisoli</name>
    <dbReference type="NCBI Taxonomy" id="2282381"/>
    <lineage>
        <taxon>Bacteria</taxon>
        <taxon>Pseudomonadati</taxon>
        <taxon>Pseudomonadota</taxon>
        <taxon>Gammaproteobacteria</taxon>
        <taxon>Lysobacterales</taxon>
        <taxon>Rhodanobacteraceae</taxon>
        <taxon>Dyella</taxon>
    </lineage>
</organism>
<comment type="catalytic activity">
    <reaction evidence="12">
        <text>K(+)(in) = K(+)(out)</text>
        <dbReference type="Rhea" id="RHEA:29463"/>
        <dbReference type="ChEBI" id="CHEBI:29103"/>
    </reaction>
</comment>
<evidence type="ECO:0000256" key="5">
    <source>
        <dbReference type="ARBA" id="ARBA00022692"/>
    </source>
</evidence>
<comment type="similarity">
    <text evidence="2">Belongs to the TMEM175 family.</text>
</comment>
<evidence type="ECO:0000256" key="2">
    <source>
        <dbReference type="ARBA" id="ARBA00006920"/>
    </source>
</evidence>
<evidence type="ECO:0000256" key="6">
    <source>
        <dbReference type="ARBA" id="ARBA00022826"/>
    </source>
</evidence>
<keyword evidence="9" id="KW-0406">Ion transport</keyword>
<dbReference type="RefSeq" id="WP_114844995.1">
    <property type="nucleotide sequence ID" value="NZ_JBHSPE010000008.1"/>
</dbReference>
<comment type="caution">
    <text evidence="14">The sequence shown here is derived from an EMBL/GenBank/DDBJ whole genome shotgun (WGS) entry which is preliminary data.</text>
</comment>
<evidence type="ECO:0000256" key="12">
    <source>
        <dbReference type="ARBA" id="ARBA00034430"/>
    </source>
</evidence>
<evidence type="ECO:0000256" key="13">
    <source>
        <dbReference type="SAM" id="Phobius"/>
    </source>
</evidence>
<keyword evidence="6" id="KW-0631">Potassium channel</keyword>
<feature type="transmembrane region" description="Helical" evidence="13">
    <location>
        <begin position="130"/>
        <end position="150"/>
    </location>
</feature>
<evidence type="ECO:0000313" key="15">
    <source>
        <dbReference type="Proteomes" id="UP000253782"/>
    </source>
</evidence>
<dbReference type="GO" id="GO:0016020">
    <property type="term" value="C:membrane"/>
    <property type="evidence" value="ECO:0007669"/>
    <property type="project" value="UniProtKB-SubCell"/>
</dbReference>
<feature type="transmembrane region" description="Helical" evidence="13">
    <location>
        <begin position="85"/>
        <end position="110"/>
    </location>
</feature>
<keyword evidence="11" id="KW-0407">Ion channel</keyword>
<feature type="transmembrane region" description="Helical" evidence="13">
    <location>
        <begin position="170"/>
        <end position="192"/>
    </location>
</feature>
<evidence type="ECO:0000256" key="11">
    <source>
        <dbReference type="ARBA" id="ARBA00023303"/>
    </source>
</evidence>
<keyword evidence="7" id="KW-0630">Potassium</keyword>
<keyword evidence="10 13" id="KW-0472">Membrane</keyword>
<name>A0A369UNZ9_9GAMM</name>
<feature type="transmembrane region" description="Helical" evidence="13">
    <location>
        <begin position="198"/>
        <end position="218"/>
    </location>
</feature>
<evidence type="ECO:0000256" key="9">
    <source>
        <dbReference type="ARBA" id="ARBA00023065"/>
    </source>
</evidence>
<proteinExistence type="inferred from homology"/>
<feature type="transmembrane region" description="Helical" evidence="13">
    <location>
        <begin position="44"/>
        <end position="65"/>
    </location>
</feature>
<keyword evidence="15" id="KW-1185">Reference proteome</keyword>
<reference evidence="14 15" key="1">
    <citation type="submission" date="2018-07" db="EMBL/GenBank/DDBJ databases">
        <title>Dyella tabacisoli L4-6T, whole genome shotgun sequence.</title>
        <authorList>
            <person name="Zhou X.-K."/>
            <person name="Li W.-J."/>
            <person name="Duan Y.-Q."/>
        </authorList>
    </citation>
    <scope>NUCLEOTIDE SEQUENCE [LARGE SCALE GENOMIC DNA]</scope>
    <source>
        <strain evidence="14 15">L4-6</strain>
    </source>
</reference>
<dbReference type="EMBL" id="QQAH01000006">
    <property type="protein sequence ID" value="RDD82376.1"/>
    <property type="molecule type" value="Genomic_DNA"/>
</dbReference>
<evidence type="ECO:0000256" key="8">
    <source>
        <dbReference type="ARBA" id="ARBA00022989"/>
    </source>
</evidence>
<dbReference type="OrthoDB" id="7570568at2"/>
<keyword evidence="3" id="KW-0813">Transport</keyword>
<dbReference type="Pfam" id="PF06736">
    <property type="entry name" value="TMEM175"/>
    <property type="match status" value="1"/>
</dbReference>
<accession>A0A369UNZ9</accession>
<feature type="transmembrane region" description="Helical" evidence="13">
    <location>
        <begin position="12"/>
        <end position="32"/>
    </location>
</feature>
<dbReference type="AlphaFoldDB" id="A0A369UNZ9"/>
<gene>
    <name evidence="14" type="ORF">DVJ77_08185</name>
</gene>
<dbReference type="InterPro" id="IPR010617">
    <property type="entry name" value="TMEM175-like"/>
</dbReference>
<dbReference type="Proteomes" id="UP000253782">
    <property type="component" value="Unassembled WGS sequence"/>
</dbReference>
<evidence type="ECO:0000256" key="4">
    <source>
        <dbReference type="ARBA" id="ARBA00022538"/>
    </source>
</evidence>
<sequence>MSLIEQREGIEAGRLDIFVDGAFAFTLTLLAISGTEIPRNLGMLLHALGGIPAFACSFMQIALFWHAHVHWRSQCRLADRTSLILSLVLVFFVLIFVYPLHMVFASLFSFISGGILPSDFQAQTINEVKGVFVCYGAAYMCMSATLALLYRHGARHAIHVSPAARDEARVATMVWAISAAVGLLSIIVALLIPSQGSGMLLILPGSCYFLLVLMRFLLQSYRRRLQQAAT</sequence>
<keyword evidence="5 13" id="KW-0812">Transmembrane</keyword>
<dbReference type="GO" id="GO:0015252">
    <property type="term" value="F:proton channel activity"/>
    <property type="evidence" value="ECO:0007669"/>
    <property type="project" value="InterPro"/>
</dbReference>
<evidence type="ECO:0000256" key="1">
    <source>
        <dbReference type="ARBA" id="ARBA00004141"/>
    </source>
</evidence>
<evidence type="ECO:0000313" key="14">
    <source>
        <dbReference type="EMBL" id="RDD82376.1"/>
    </source>
</evidence>
<comment type="subcellular location">
    <subcellularLocation>
        <location evidence="1">Membrane</location>
        <topology evidence="1">Multi-pass membrane protein</topology>
    </subcellularLocation>
</comment>
<keyword evidence="4" id="KW-0633">Potassium transport</keyword>
<keyword evidence="8 13" id="KW-1133">Transmembrane helix</keyword>
<dbReference type="GO" id="GO:0005267">
    <property type="term" value="F:potassium channel activity"/>
    <property type="evidence" value="ECO:0007669"/>
    <property type="project" value="UniProtKB-KW"/>
</dbReference>
<protein>
    <submittedName>
        <fullName evidence="14">DUF1211 domain-containing protein</fullName>
    </submittedName>
</protein>